<dbReference type="GO" id="GO:0016787">
    <property type="term" value="F:hydrolase activity"/>
    <property type="evidence" value="ECO:0007669"/>
    <property type="project" value="UniProtKB-KW"/>
</dbReference>
<reference evidence="4 5" key="1">
    <citation type="submission" date="2023-06" db="EMBL/GenBank/DDBJ databases">
        <title>Rhodococcus indonesiensis sp. nov a new member of the Rhodococcus ruber lineage isolated from a sediment of neutral hot spring.</title>
        <authorList>
            <person name="Kusuma A.B."/>
            <person name="Fenylestari G."/>
            <person name="Ammar F."/>
            <person name="Nouioui I."/>
            <person name="Goodfellow M."/>
        </authorList>
    </citation>
    <scope>NUCLEOTIDE SEQUENCE [LARGE SCALE GENOMIC DNA]</scope>
    <source>
        <strain evidence="4 5">CSLK01-03</strain>
    </source>
</reference>
<dbReference type="PANTHER" id="PTHR46825:SF7">
    <property type="entry name" value="D-ALANYL-D-ALANINE CARBOXYPEPTIDASE"/>
    <property type="match status" value="1"/>
</dbReference>
<dbReference type="Gene3D" id="3.40.710.10">
    <property type="entry name" value="DD-peptidase/beta-lactamase superfamily"/>
    <property type="match status" value="1"/>
</dbReference>
<name>A0ABT7RRT5_9NOCA</name>
<dbReference type="PROSITE" id="PS51257">
    <property type="entry name" value="PROKAR_LIPOPROTEIN"/>
    <property type="match status" value="1"/>
</dbReference>
<feature type="region of interest" description="Disordered" evidence="1">
    <location>
        <begin position="27"/>
        <end position="48"/>
    </location>
</feature>
<organism evidence="4 5">
    <name type="scientific">Rhodococcus indonesiensis</name>
    <dbReference type="NCBI Taxonomy" id="3055869"/>
    <lineage>
        <taxon>Bacteria</taxon>
        <taxon>Bacillati</taxon>
        <taxon>Actinomycetota</taxon>
        <taxon>Actinomycetes</taxon>
        <taxon>Mycobacteriales</taxon>
        <taxon>Nocardiaceae</taxon>
        <taxon>Rhodococcus</taxon>
    </lineage>
</organism>
<keyword evidence="5" id="KW-1185">Reference proteome</keyword>
<dbReference type="InterPro" id="IPR012338">
    <property type="entry name" value="Beta-lactam/transpept-like"/>
</dbReference>
<feature type="signal peptide" evidence="2">
    <location>
        <begin position="1"/>
        <end position="22"/>
    </location>
</feature>
<gene>
    <name evidence="4" type="ORF">QT969_18930</name>
</gene>
<proteinExistence type="predicted"/>
<sequence length="422" mass="45115">MPLTRRILPVLCALGLLTACTATDDAAPGPPGSADNAAAASGTSSSADPAQAAAVDRIVRDTMAESHLKAAIVRVTVDGREILTRAYGESTTGEPATTDMHFRNGAVAISYVATLLLQLVDEGKVSLDDTVSTWLPDIPHSDRVTLGQLAQMTSGYADYVQNPELSDAIYRDPFRNWTPEELLAFGTSQPLFYEPGTNWNYAHTNYVILGLVLEKITGRPVAELLQEKVLDPLGLDGTTPSQTPTIPEPVLHAFSSERRQALGIPATTPFYEESTFWDPSWTITDGAVQTTDIHDLHDTAVAVGTGTLLSPESYRAMVSTDVRGRTTALPGCPTCFPQSEGYTYGLGVVITGNWLMQNPLFGGYAAVEAYLPSQKIAVAVAVTYEPAAFDDAGAYSNEADTIFRRIGAQLAPGDAPPPRPIR</sequence>
<keyword evidence="2" id="KW-0732">Signal</keyword>
<dbReference type="RefSeq" id="WP_289380690.1">
    <property type="nucleotide sequence ID" value="NZ_JAUBOF010000081.1"/>
</dbReference>
<evidence type="ECO:0000313" key="4">
    <source>
        <dbReference type="EMBL" id="MDM7490363.1"/>
    </source>
</evidence>
<comment type="caution">
    <text evidence="4">The sequence shown here is derived from an EMBL/GenBank/DDBJ whole genome shotgun (WGS) entry which is preliminary data.</text>
</comment>
<feature type="domain" description="Beta-lactamase-related" evidence="3">
    <location>
        <begin position="55"/>
        <end position="397"/>
    </location>
</feature>
<protein>
    <submittedName>
        <fullName evidence="4">Serine hydrolase domain-containing protein</fullName>
        <ecNumber evidence="4">3.1.1.103</ecNumber>
    </submittedName>
</protein>
<evidence type="ECO:0000256" key="1">
    <source>
        <dbReference type="SAM" id="MobiDB-lite"/>
    </source>
</evidence>
<evidence type="ECO:0000259" key="3">
    <source>
        <dbReference type="Pfam" id="PF00144"/>
    </source>
</evidence>
<evidence type="ECO:0000313" key="5">
    <source>
        <dbReference type="Proteomes" id="UP001233164"/>
    </source>
</evidence>
<dbReference type="EMBL" id="JAUBOF010000081">
    <property type="protein sequence ID" value="MDM7490363.1"/>
    <property type="molecule type" value="Genomic_DNA"/>
</dbReference>
<dbReference type="SUPFAM" id="SSF56601">
    <property type="entry name" value="beta-lactamase/transpeptidase-like"/>
    <property type="match status" value="1"/>
</dbReference>
<dbReference type="InterPro" id="IPR001466">
    <property type="entry name" value="Beta-lactam-related"/>
</dbReference>
<accession>A0ABT7RRT5</accession>
<dbReference type="EC" id="3.1.1.103" evidence="4"/>
<keyword evidence="4" id="KW-0378">Hydrolase</keyword>
<dbReference type="Pfam" id="PF00144">
    <property type="entry name" value="Beta-lactamase"/>
    <property type="match status" value="1"/>
</dbReference>
<feature type="chain" id="PRO_5047256649" evidence="2">
    <location>
        <begin position="23"/>
        <end position="422"/>
    </location>
</feature>
<dbReference type="InterPro" id="IPR050491">
    <property type="entry name" value="AmpC-like"/>
</dbReference>
<evidence type="ECO:0000256" key="2">
    <source>
        <dbReference type="SAM" id="SignalP"/>
    </source>
</evidence>
<dbReference type="Proteomes" id="UP001233164">
    <property type="component" value="Unassembled WGS sequence"/>
</dbReference>
<dbReference type="PANTHER" id="PTHR46825">
    <property type="entry name" value="D-ALANYL-D-ALANINE-CARBOXYPEPTIDASE/ENDOPEPTIDASE AMPH"/>
    <property type="match status" value="1"/>
</dbReference>